<proteinExistence type="predicted"/>
<dbReference type="OrthoDB" id="2387908at2759"/>
<dbReference type="AlphaFoldDB" id="A0A397G7Z3"/>
<accession>A0A397G7Z3</accession>
<organism evidence="1 2">
    <name type="scientific">Diversispora epigaea</name>
    <dbReference type="NCBI Taxonomy" id="1348612"/>
    <lineage>
        <taxon>Eukaryota</taxon>
        <taxon>Fungi</taxon>
        <taxon>Fungi incertae sedis</taxon>
        <taxon>Mucoromycota</taxon>
        <taxon>Glomeromycotina</taxon>
        <taxon>Glomeromycetes</taxon>
        <taxon>Diversisporales</taxon>
        <taxon>Diversisporaceae</taxon>
        <taxon>Diversispora</taxon>
    </lineage>
</organism>
<evidence type="ECO:0000313" key="1">
    <source>
        <dbReference type="EMBL" id="RHZ47142.1"/>
    </source>
</evidence>
<name>A0A397G7Z3_9GLOM</name>
<gene>
    <name evidence="1" type="ORF">Glove_590g4</name>
</gene>
<protein>
    <submittedName>
        <fullName evidence="1">Uncharacterized protein</fullName>
    </submittedName>
</protein>
<sequence length="67" mass="7847">MYLEYSRLYCTIKAIKPEKEQFGIIGIQAKGNMLHLNVLVGDRYYNIQSAEILKLCCYIFIFVLPKK</sequence>
<reference evidence="1 2" key="1">
    <citation type="submission" date="2018-08" db="EMBL/GenBank/DDBJ databases">
        <title>Genome and evolution of the arbuscular mycorrhizal fungus Diversispora epigaea (formerly Glomus versiforme) and its bacterial endosymbionts.</title>
        <authorList>
            <person name="Sun X."/>
            <person name="Fei Z."/>
            <person name="Harrison M."/>
        </authorList>
    </citation>
    <scope>NUCLEOTIDE SEQUENCE [LARGE SCALE GENOMIC DNA]</scope>
    <source>
        <strain evidence="1 2">IT104</strain>
    </source>
</reference>
<comment type="caution">
    <text evidence="1">The sequence shown here is derived from an EMBL/GenBank/DDBJ whole genome shotgun (WGS) entry which is preliminary data.</text>
</comment>
<dbReference type="Proteomes" id="UP000266861">
    <property type="component" value="Unassembled WGS sequence"/>
</dbReference>
<evidence type="ECO:0000313" key="2">
    <source>
        <dbReference type="Proteomes" id="UP000266861"/>
    </source>
</evidence>
<keyword evidence="2" id="KW-1185">Reference proteome</keyword>
<dbReference type="EMBL" id="PQFF01000495">
    <property type="protein sequence ID" value="RHZ47142.1"/>
    <property type="molecule type" value="Genomic_DNA"/>
</dbReference>